<feature type="compositionally biased region" description="Polar residues" evidence="4">
    <location>
        <begin position="381"/>
        <end position="392"/>
    </location>
</feature>
<sequence length="589" mass="63807">MTSHHELPNFMLTPQQQSLLFEALNSHKPAVASTGSVQTAPLSSFDGSPLDPSLSSFQESPLFNEYDYDFGGADSSFDVSLGLGDSGDKLKMIGDLPNAPSITKSESTEVESPDKRSHPDDADEEEENGAKRRESEDKVAKKPGRKPLTTEPSSKRKAQNRAAQRAFRERKEKHLRDLEAKVQELEKASQTANHENQLLRAKIERMTVELGEYKKKLSVAATPRSSPHGPPRPFGQSFVNNINDVSFQFEFPKFGSLPGPSSAVNNANRQSPGTSTSSPTASSHVPSRQGSNHVSPREQSKDGESTVSRSGSSSRSNPNMQTGGHAASLPSGVFNPPLTSSNMANVSPNSLDSHYSSGAAASTSSPSASSNSNTGGPNSSCRTSPEPFTQSPPGFKPTDVLTTIGEEHVSLSNTDEGLGHLVQPGPNDINWLPSDFRFEPQLFNDYRDPQESLFLNTDFDDGLFDGLDVDFTTPYNLPMANVTAKKPDLISQIEAAKNDDVLDSSGQLLSCNKIWEKLHRCPKVQSGDFDLDGLCSDLQKKAKCNGTGPVVDEKDFQMVMNKYLCKDEVKNEQSSKTLGQGANKIPQEA</sequence>
<dbReference type="Pfam" id="PF00170">
    <property type="entry name" value="bZIP_1"/>
    <property type="match status" value="1"/>
</dbReference>
<feature type="region of interest" description="Disordered" evidence="4">
    <location>
        <begin position="30"/>
        <end position="58"/>
    </location>
</feature>
<feature type="compositionally biased region" description="Low complexity" evidence="4">
    <location>
        <begin position="356"/>
        <end position="380"/>
    </location>
</feature>
<feature type="compositionally biased region" description="Basic and acidic residues" evidence="4">
    <location>
        <begin position="295"/>
        <end position="304"/>
    </location>
</feature>
<proteinExistence type="predicted"/>
<dbReference type="Gene3D" id="1.20.5.170">
    <property type="match status" value="1"/>
</dbReference>
<feature type="compositionally biased region" description="Basic and acidic residues" evidence="4">
    <location>
        <begin position="166"/>
        <end position="175"/>
    </location>
</feature>
<evidence type="ECO:0000256" key="2">
    <source>
        <dbReference type="ARBA" id="ARBA00004496"/>
    </source>
</evidence>
<evidence type="ECO:0000256" key="3">
    <source>
        <dbReference type="ARBA" id="ARBA00023242"/>
    </source>
</evidence>
<name>A0ABR3X5I6_9PEZI</name>
<gene>
    <name evidence="6" type="ORF">VTK73DRAFT_2238</name>
</gene>
<accession>A0ABR3X5I6</accession>
<dbReference type="SMART" id="SM00338">
    <property type="entry name" value="BRLZ"/>
    <property type="match status" value="1"/>
</dbReference>
<dbReference type="PANTHER" id="PTHR40621">
    <property type="entry name" value="TRANSCRIPTION FACTOR KAPC-RELATED"/>
    <property type="match status" value="1"/>
</dbReference>
<comment type="subcellular location">
    <subcellularLocation>
        <location evidence="2">Cytoplasm</location>
    </subcellularLocation>
    <subcellularLocation>
        <location evidence="1">Nucleus</location>
    </subcellularLocation>
</comment>
<dbReference type="InterPro" id="IPR046347">
    <property type="entry name" value="bZIP_sf"/>
</dbReference>
<dbReference type="PANTHER" id="PTHR40621:SF6">
    <property type="entry name" value="AP-1-LIKE TRANSCRIPTION FACTOR YAP1-RELATED"/>
    <property type="match status" value="1"/>
</dbReference>
<dbReference type="InterPro" id="IPR050936">
    <property type="entry name" value="AP-1-like"/>
</dbReference>
<dbReference type="CDD" id="cd14688">
    <property type="entry name" value="bZIP_YAP"/>
    <property type="match status" value="1"/>
</dbReference>
<protein>
    <recommendedName>
        <fullName evidence="5">BZIP domain-containing protein</fullName>
    </recommendedName>
</protein>
<feature type="compositionally biased region" description="Polar residues" evidence="4">
    <location>
        <begin position="337"/>
        <end position="355"/>
    </location>
</feature>
<dbReference type="Proteomes" id="UP001586593">
    <property type="component" value="Unassembled WGS sequence"/>
</dbReference>
<dbReference type="EMBL" id="JAZHXJ010000160">
    <property type="protein sequence ID" value="KAL1871187.1"/>
    <property type="molecule type" value="Genomic_DNA"/>
</dbReference>
<dbReference type="InterPro" id="IPR023167">
    <property type="entry name" value="Yap1_redox_dom_sf"/>
</dbReference>
<feature type="region of interest" description="Disordered" evidence="4">
    <location>
        <begin position="218"/>
        <end position="239"/>
    </location>
</feature>
<dbReference type="SUPFAM" id="SSF57959">
    <property type="entry name" value="Leucine zipper domain"/>
    <property type="match status" value="1"/>
</dbReference>
<feature type="compositionally biased region" description="Polar residues" evidence="4">
    <location>
        <begin position="33"/>
        <end position="46"/>
    </location>
</feature>
<evidence type="ECO:0000256" key="4">
    <source>
        <dbReference type="SAM" id="MobiDB-lite"/>
    </source>
</evidence>
<dbReference type="SUPFAM" id="SSF111430">
    <property type="entry name" value="YAP1 redox domain"/>
    <property type="match status" value="1"/>
</dbReference>
<dbReference type="InterPro" id="IPR013910">
    <property type="entry name" value="TF_PAP1"/>
</dbReference>
<reference evidence="6 7" key="1">
    <citation type="journal article" date="2024" name="Commun. Biol.">
        <title>Comparative genomic analysis of thermophilic fungi reveals convergent evolutionary adaptations and gene losses.</title>
        <authorList>
            <person name="Steindorff A.S."/>
            <person name="Aguilar-Pontes M.V."/>
            <person name="Robinson A.J."/>
            <person name="Andreopoulos B."/>
            <person name="LaButti K."/>
            <person name="Kuo A."/>
            <person name="Mondo S."/>
            <person name="Riley R."/>
            <person name="Otillar R."/>
            <person name="Haridas S."/>
            <person name="Lipzen A."/>
            <person name="Grimwood J."/>
            <person name="Schmutz J."/>
            <person name="Clum A."/>
            <person name="Reid I.D."/>
            <person name="Moisan M.C."/>
            <person name="Butler G."/>
            <person name="Nguyen T.T.M."/>
            <person name="Dewar K."/>
            <person name="Conant G."/>
            <person name="Drula E."/>
            <person name="Henrissat B."/>
            <person name="Hansel C."/>
            <person name="Singer S."/>
            <person name="Hutchinson M.I."/>
            <person name="de Vries R.P."/>
            <person name="Natvig D.O."/>
            <person name="Powell A.J."/>
            <person name="Tsang A."/>
            <person name="Grigoriev I.V."/>
        </authorList>
    </citation>
    <scope>NUCLEOTIDE SEQUENCE [LARGE SCALE GENOMIC DNA]</scope>
    <source>
        <strain evidence="6 7">ATCC 24622</strain>
    </source>
</reference>
<evidence type="ECO:0000256" key="1">
    <source>
        <dbReference type="ARBA" id="ARBA00004123"/>
    </source>
</evidence>
<feature type="compositionally biased region" description="Basic and acidic residues" evidence="4">
    <location>
        <begin position="128"/>
        <end position="140"/>
    </location>
</feature>
<keyword evidence="7" id="KW-1185">Reference proteome</keyword>
<feature type="compositionally biased region" description="Low complexity" evidence="4">
    <location>
        <begin position="271"/>
        <end position="287"/>
    </location>
</feature>
<keyword evidence="3" id="KW-0539">Nucleus</keyword>
<feature type="region of interest" description="Disordered" evidence="4">
    <location>
        <begin position="77"/>
        <end position="175"/>
    </location>
</feature>
<dbReference type="Gene3D" id="1.10.238.100">
    <property type="entry name" value="YAP1 redox domain. Chain B"/>
    <property type="match status" value="1"/>
</dbReference>
<evidence type="ECO:0000313" key="7">
    <source>
        <dbReference type="Proteomes" id="UP001586593"/>
    </source>
</evidence>
<evidence type="ECO:0000313" key="6">
    <source>
        <dbReference type="EMBL" id="KAL1871187.1"/>
    </source>
</evidence>
<feature type="region of interest" description="Disordered" evidence="4">
    <location>
        <begin position="251"/>
        <end position="400"/>
    </location>
</feature>
<dbReference type="Pfam" id="PF08601">
    <property type="entry name" value="PAP1"/>
    <property type="match status" value="2"/>
</dbReference>
<organism evidence="6 7">
    <name type="scientific">Phialemonium thermophilum</name>
    <dbReference type="NCBI Taxonomy" id="223376"/>
    <lineage>
        <taxon>Eukaryota</taxon>
        <taxon>Fungi</taxon>
        <taxon>Dikarya</taxon>
        <taxon>Ascomycota</taxon>
        <taxon>Pezizomycotina</taxon>
        <taxon>Sordariomycetes</taxon>
        <taxon>Sordariomycetidae</taxon>
        <taxon>Cephalothecales</taxon>
        <taxon>Cephalothecaceae</taxon>
        <taxon>Phialemonium</taxon>
    </lineage>
</organism>
<dbReference type="PROSITE" id="PS50217">
    <property type="entry name" value="BZIP"/>
    <property type="match status" value="1"/>
</dbReference>
<feature type="domain" description="BZIP" evidence="5">
    <location>
        <begin position="150"/>
        <end position="213"/>
    </location>
</feature>
<dbReference type="InterPro" id="IPR004827">
    <property type="entry name" value="bZIP"/>
</dbReference>
<evidence type="ECO:0000259" key="5">
    <source>
        <dbReference type="PROSITE" id="PS50217"/>
    </source>
</evidence>
<dbReference type="PROSITE" id="PS00036">
    <property type="entry name" value="BZIP_BASIC"/>
    <property type="match status" value="1"/>
</dbReference>
<comment type="caution">
    <text evidence="6">The sequence shown here is derived from an EMBL/GenBank/DDBJ whole genome shotgun (WGS) entry which is preliminary data.</text>
</comment>